<keyword evidence="1 10" id="KW-0540">Nuclease</keyword>
<evidence type="ECO:0000256" key="10">
    <source>
        <dbReference type="HAMAP-Rule" id="MF_01470"/>
    </source>
</evidence>
<keyword evidence="4 10" id="KW-0378">Hydrolase</keyword>
<dbReference type="PANTHER" id="PTHR34353:SF2">
    <property type="entry name" value="CRISPR-ASSOCIATED ENDONUCLEASE CAS1 1"/>
    <property type="match status" value="1"/>
</dbReference>
<comment type="caution">
    <text evidence="11">The sequence shown here is derived from an EMBL/GenBank/DDBJ whole genome shotgun (WGS) entry which is preliminary data.</text>
</comment>
<dbReference type="GO" id="GO:0043571">
    <property type="term" value="P:maintenance of CRISPR repeat elements"/>
    <property type="evidence" value="ECO:0007669"/>
    <property type="project" value="UniProtKB-UniRule"/>
</dbReference>
<evidence type="ECO:0000256" key="2">
    <source>
        <dbReference type="ARBA" id="ARBA00022723"/>
    </source>
</evidence>
<name>A0A8J6XC12_9CYAN</name>
<evidence type="ECO:0000256" key="3">
    <source>
        <dbReference type="ARBA" id="ARBA00022759"/>
    </source>
</evidence>
<dbReference type="AlphaFoldDB" id="A0A8J6XC12"/>
<dbReference type="InterPro" id="IPR042211">
    <property type="entry name" value="CRISPR-assoc_Cas1_N"/>
</dbReference>
<keyword evidence="2 10" id="KW-0479">Metal-binding</keyword>
<evidence type="ECO:0000313" key="12">
    <source>
        <dbReference type="Proteomes" id="UP000629098"/>
    </source>
</evidence>
<evidence type="ECO:0000256" key="5">
    <source>
        <dbReference type="ARBA" id="ARBA00022842"/>
    </source>
</evidence>
<dbReference type="RefSeq" id="WP_190827389.1">
    <property type="nucleotide sequence ID" value="NZ_CAWPPI010000040.1"/>
</dbReference>
<protein>
    <recommendedName>
        <fullName evidence="10">CRISPR-associated endonuclease Cas1</fullName>
        <ecNumber evidence="10">3.1.-.-</ecNumber>
    </recommendedName>
</protein>
<dbReference type="NCBIfam" id="TIGR00287">
    <property type="entry name" value="cas1"/>
    <property type="match status" value="1"/>
</dbReference>
<dbReference type="InterPro" id="IPR002729">
    <property type="entry name" value="CRISPR-assoc_Cas1"/>
</dbReference>
<dbReference type="GO" id="GO:0016787">
    <property type="term" value="F:hydrolase activity"/>
    <property type="evidence" value="ECO:0007669"/>
    <property type="project" value="UniProtKB-KW"/>
</dbReference>
<comment type="similarity">
    <text evidence="10">Belongs to the CRISPR-associated endonuclease Cas1 family.</text>
</comment>
<dbReference type="GO" id="GO:0046872">
    <property type="term" value="F:metal ion binding"/>
    <property type="evidence" value="ECO:0007669"/>
    <property type="project" value="UniProtKB-UniRule"/>
</dbReference>
<dbReference type="HAMAP" id="MF_01470">
    <property type="entry name" value="Cas1"/>
    <property type="match status" value="1"/>
</dbReference>
<dbReference type="InterPro" id="IPR042206">
    <property type="entry name" value="CRISPR-assoc_Cas1_C"/>
</dbReference>
<organism evidence="11 12">
    <name type="scientific">Iningainema tapete BLCC-T55</name>
    <dbReference type="NCBI Taxonomy" id="2748662"/>
    <lineage>
        <taxon>Bacteria</taxon>
        <taxon>Bacillati</taxon>
        <taxon>Cyanobacteriota</taxon>
        <taxon>Cyanophyceae</taxon>
        <taxon>Nostocales</taxon>
        <taxon>Scytonemataceae</taxon>
        <taxon>Iningainema tapete</taxon>
    </lineage>
</organism>
<comment type="subunit">
    <text evidence="9 10">Homodimer, forms a heterotetramer with a Cas2 homodimer.</text>
</comment>
<evidence type="ECO:0000256" key="6">
    <source>
        <dbReference type="ARBA" id="ARBA00023118"/>
    </source>
</evidence>
<keyword evidence="3 10" id="KW-0255">Endonuclease</keyword>
<dbReference type="Gene3D" id="3.100.10.20">
    <property type="entry name" value="CRISPR-associated endonuclease Cas1, N-terminal domain"/>
    <property type="match status" value="1"/>
</dbReference>
<keyword evidence="7 10" id="KW-0238">DNA-binding</keyword>
<comment type="function">
    <text evidence="10">CRISPR (clustered regularly interspaced short palindromic repeat), is an adaptive immune system that provides protection against mobile genetic elements (viruses, transposable elements and conjugative plasmids). CRISPR clusters contain spacers, sequences complementary to antecedent mobile elements, and target invading nucleic acids. CRISPR clusters are transcribed and processed into CRISPR RNA (crRNA). Acts as a dsDNA endonuclease. Involved in the integration of spacer DNA into the CRISPR cassette.</text>
</comment>
<comment type="caution">
    <text evidence="10">Lacks conserved residue(s) required for the propagation of feature annotation.</text>
</comment>
<dbReference type="Proteomes" id="UP000629098">
    <property type="component" value="Unassembled WGS sequence"/>
</dbReference>
<comment type="cofactor">
    <cofactor evidence="10">
        <name>Mg(2+)</name>
        <dbReference type="ChEBI" id="CHEBI:18420"/>
    </cofactor>
    <cofactor evidence="10">
        <name>Mn(2+)</name>
        <dbReference type="ChEBI" id="CHEBI:29035"/>
    </cofactor>
</comment>
<dbReference type="EC" id="3.1.-.-" evidence="10"/>
<dbReference type="CDD" id="cd09634">
    <property type="entry name" value="Cas1_I-II-III"/>
    <property type="match status" value="1"/>
</dbReference>
<dbReference type="PANTHER" id="PTHR34353">
    <property type="entry name" value="CRISPR-ASSOCIATED ENDONUCLEASE CAS1 1"/>
    <property type="match status" value="1"/>
</dbReference>
<evidence type="ECO:0000313" key="11">
    <source>
        <dbReference type="EMBL" id="MBD2772625.1"/>
    </source>
</evidence>
<reference evidence="11" key="1">
    <citation type="submission" date="2020-09" db="EMBL/GenBank/DDBJ databases">
        <title>Iningainema tapete sp. nov. (Scytonemataceae, Cyanobacteria) from greenhouses in central Florida (USA) produces two types of nodularin with biosynthetic potential for microcystin-LR and anabaenopeptins.</title>
        <authorList>
            <person name="Berthold D.E."/>
            <person name="Lefler F.W."/>
            <person name="Huang I.-S."/>
            <person name="Abdulla H."/>
            <person name="Zimba P.V."/>
            <person name="Laughinghouse H.D. IV."/>
        </authorList>
    </citation>
    <scope>NUCLEOTIDE SEQUENCE</scope>
    <source>
        <strain evidence="11">BLCCT55</strain>
    </source>
</reference>
<evidence type="ECO:0000256" key="4">
    <source>
        <dbReference type="ARBA" id="ARBA00022801"/>
    </source>
</evidence>
<dbReference type="GO" id="GO:0051607">
    <property type="term" value="P:defense response to virus"/>
    <property type="evidence" value="ECO:0007669"/>
    <property type="project" value="UniProtKB-UniRule"/>
</dbReference>
<keyword evidence="5 10" id="KW-0460">Magnesium</keyword>
<dbReference type="EMBL" id="JACXAE010000040">
    <property type="protein sequence ID" value="MBD2772625.1"/>
    <property type="molecule type" value="Genomic_DNA"/>
</dbReference>
<accession>A0A8J6XC12</accession>
<feature type="binding site" evidence="10">
    <location>
        <position position="163"/>
    </location>
    <ligand>
        <name>Mn(2+)</name>
        <dbReference type="ChEBI" id="CHEBI:29035"/>
    </ligand>
</feature>
<evidence type="ECO:0000256" key="9">
    <source>
        <dbReference type="ARBA" id="ARBA00038592"/>
    </source>
</evidence>
<proteinExistence type="inferred from homology"/>
<evidence type="ECO:0000256" key="1">
    <source>
        <dbReference type="ARBA" id="ARBA00022722"/>
    </source>
</evidence>
<dbReference type="GO" id="GO:0003677">
    <property type="term" value="F:DNA binding"/>
    <property type="evidence" value="ECO:0007669"/>
    <property type="project" value="UniProtKB-KW"/>
</dbReference>
<keyword evidence="8 10" id="KW-0464">Manganese</keyword>
<evidence type="ECO:0000256" key="8">
    <source>
        <dbReference type="ARBA" id="ARBA00023211"/>
    </source>
</evidence>
<gene>
    <name evidence="10 11" type="primary">cas1</name>
    <name evidence="11" type="ORF">ICL16_11195</name>
</gene>
<sequence length="361" mass="41766">MTTIYVTEPDSHLQIKNHQLLVFHQHKLDYQLPVNQVKQIILFGSSHIEREVSSLAIFRRIPILMLDKNGEYMGCYYHLSKRQPKQFKRHFDDEFTFATAQSMIRAKLHNSCIVLQQLTSKYAAVVAKSVFSMISLQTALDVMKLLIDDLSMATSVAELREYEIMAATLYYPALGSFLPKEFDFQQRRQQSPTDSINTLMNLGYTLLGQTIYNTMLQFGLHTDFSHLDHFCTHNSPMVCDFMAEFRSPLVDELVANLVISQTLTPNDFTLPDTISGGYLYPKVLKIFLKHWEEKLDTQIIHPYAGKVSYRRALELQVQEYIACLHSDVKFYRPMLLPLNTPSLVVHTTDKQKTEQLMLVKR</sequence>
<dbReference type="GO" id="GO:0004519">
    <property type="term" value="F:endonuclease activity"/>
    <property type="evidence" value="ECO:0007669"/>
    <property type="project" value="UniProtKB-UniRule"/>
</dbReference>
<keyword evidence="6 10" id="KW-0051">Antiviral defense</keyword>
<dbReference type="Gene3D" id="1.20.120.920">
    <property type="entry name" value="CRISPR-associated endonuclease Cas1, C-terminal domain"/>
    <property type="match status" value="1"/>
</dbReference>
<evidence type="ECO:0000256" key="7">
    <source>
        <dbReference type="ARBA" id="ARBA00023125"/>
    </source>
</evidence>
<keyword evidence="12" id="KW-1185">Reference proteome</keyword>
<dbReference type="InterPro" id="IPR050646">
    <property type="entry name" value="Cas1"/>
</dbReference>
<dbReference type="Pfam" id="PF01867">
    <property type="entry name" value="Cas_Cas1"/>
    <property type="match status" value="1"/>
</dbReference>